<comment type="caution">
    <text evidence="1">The sequence shown here is derived from an EMBL/GenBank/DDBJ whole genome shotgun (WGS) entry which is preliminary data.</text>
</comment>
<dbReference type="EMBL" id="CM042036">
    <property type="protein sequence ID" value="KAI3744485.1"/>
    <property type="molecule type" value="Genomic_DNA"/>
</dbReference>
<reference evidence="1 2" key="2">
    <citation type="journal article" date="2022" name="Mol. Ecol. Resour.">
        <title>The genomes of chicory, endive, great burdock and yacon provide insights into Asteraceae paleo-polyploidization history and plant inulin production.</title>
        <authorList>
            <person name="Fan W."/>
            <person name="Wang S."/>
            <person name="Wang H."/>
            <person name="Wang A."/>
            <person name="Jiang F."/>
            <person name="Liu H."/>
            <person name="Zhao H."/>
            <person name="Xu D."/>
            <person name="Zhang Y."/>
        </authorList>
    </citation>
    <scope>NUCLEOTIDE SEQUENCE [LARGE SCALE GENOMIC DNA]</scope>
    <source>
        <strain evidence="2">cv. Yunnan</strain>
        <tissue evidence="1">Leaves</tissue>
    </source>
</reference>
<reference evidence="2" key="1">
    <citation type="journal article" date="2022" name="Mol. Ecol. Resour.">
        <title>The genomes of chicory, endive, great burdock and yacon provide insights into Asteraceae palaeo-polyploidization history and plant inulin production.</title>
        <authorList>
            <person name="Fan W."/>
            <person name="Wang S."/>
            <person name="Wang H."/>
            <person name="Wang A."/>
            <person name="Jiang F."/>
            <person name="Liu H."/>
            <person name="Zhao H."/>
            <person name="Xu D."/>
            <person name="Zhang Y."/>
        </authorList>
    </citation>
    <scope>NUCLEOTIDE SEQUENCE [LARGE SCALE GENOMIC DNA]</scope>
    <source>
        <strain evidence="2">cv. Yunnan</strain>
    </source>
</reference>
<accession>A0ACB9DDD0</accession>
<gene>
    <name evidence="1" type="ORF">L1987_57567</name>
</gene>
<organism evidence="1 2">
    <name type="scientific">Smallanthus sonchifolius</name>
    <dbReference type="NCBI Taxonomy" id="185202"/>
    <lineage>
        <taxon>Eukaryota</taxon>
        <taxon>Viridiplantae</taxon>
        <taxon>Streptophyta</taxon>
        <taxon>Embryophyta</taxon>
        <taxon>Tracheophyta</taxon>
        <taxon>Spermatophyta</taxon>
        <taxon>Magnoliopsida</taxon>
        <taxon>eudicotyledons</taxon>
        <taxon>Gunneridae</taxon>
        <taxon>Pentapetalae</taxon>
        <taxon>asterids</taxon>
        <taxon>campanulids</taxon>
        <taxon>Asterales</taxon>
        <taxon>Asteraceae</taxon>
        <taxon>Asteroideae</taxon>
        <taxon>Heliantheae alliance</taxon>
        <taxon>Millerieae</taxon>
        <taxon>Smallanthus</taxon>
    </lineage>
</organism>
<sequence length="87" mass="9997">MEDNISPLSSSWFWSAENPWWWWCGCKNHGWCNSQKHKTGADAILLGADTMRGLYPVETISIVGKICGETTWHEPMPHHQLTRNDLT</sequence>
<keyword evidence="2" id="KW-1185">Reference proteome</keyword>
<evidence type="ECO:0000313" key="2">
    <source>
        <dbReference type="Proteomes" id="UP001056120"/>
    </source>
</evidence>
<evidence type="ECO:0000313" key="1">
    <source>
        <dbReference type="EMBL" id="KAI3744485.1"/>
    </source>
</evidence>
<protein>
    <submittedName>
        <fullName evidence="1">Uncharacterized protein</fullName>
    </submittedName>
</protein>
<proteinExistence type="predicted"/>
<dbReference type="Proteomes" id="UP001056120">
    <property type="component" value="Linkage Group LG19"/>
</dbReference>
<name>A0ACB9DDD0_9ASTR</name>